<protein>
    <submittedName>
        <fullName evidence="7">Translocation/assembly module TamB domain-containing protein</fullName>
    </submittedName>
</protein>
<proteinExistence type="predicted"/>
<keyword evidence="4 5" id="KW-0472">Membrane</keyword>
<name>A0AB39W883_9FLAO</name>
<dbReference type="PANTHER" id="PTHR36985:SF1">
    <property type="entry name" value="TRANSLOCATION AND ASSEMBLY MODULE SUBUNIT TAMB"/>
    <property type="match status" value="1"/>
</dbReference>
<evidence type="ECO:0000256" key="5">
    <source>
        <dbReference type="SAM" id="Phobius"/>
    </source>
</evidence>
<keyword evidence="3 5" id="KW-1133">Transmembrane helix</keyword>
<keyword evidence="2 5" id="KW-0812">Transmembrane</keyword>
<evidence type="ECO:0000313" key="7">
    <source>
        <dbReference type="EMBL" id="XDU96492.1"/>
    </source>
</evidence>
<dbReference type="Pfam" id="PF05359">
    <property type="entry name" value="DUF748"/>
    <property type="match status" value="1"/>
</dbReference>
<dbReference type="GO" id="GO:0005886">
    <property type="term" value="C:plasma membrane"/>
    <property type="evidence" value="ECO:0007669"/>
    <property type="project" value="InterPro"/>
</dbReference>
<evidence type="ECO:0000256" key="2">
    <source>
        <dbReference type="ARBA" id="ARBA00022692"/>
    </source>
</evidence>
<dbReference type="Pfam" id="PF04357">
    <property type="entry name" value="TamB"/>
    <property type="match status" value="1"/>
</dbReference>
<dbReference type="InterPro" id="IPR007452">
    <property type="entry name" value="TamB_C"/>
</dbReference>
<dbReference type="PANTHER" id="PTHR36985">
    <property type="entry name" value="TRANSLOCATION AND ASSEMBLY MODULE SUBUNIT TAMB"/>
    <property type="match status" value="1"/>
</dbReference>
<evidence type="ECO:0000259" key="6">
    <source>
        <dbReference type="Pfam" id="PF04357"/>
    </source>
</evidence>
<dbReference type="InterPro" id="IPR008023">
    <property type="entry name" value="DUF748"/>
</dbReference>
<reference evidence="7" key="1">
    <citation type="submission" date="2024-07" db="EMBL/GenBank/DDBJ databases">
        <authorList>
            <person name="Biller S.J."/>
        </authorList>
    </citation>
    <scope>NUCLEOTIDE SEQUENCE</scope>
    <source>
        <strain evidence="7">WC2409</strain>
    </source>
</reference>
<dbReference type="GO" id="GO:0009306">
    <property type="term" value="P:protein secretion"/>
    <property type="evidence" value="ECO:0007669"/>
    <property type="project" value="InterPro"/>
</dbReference>
<organism evidence="7">
    <name type="scientific">Flavobacterium sp. WC2409</name>
    <dbReference type="NCBI Taxonomy" id="3234139"/>
    <lineage>
        <taxon>Bacteria</taxon>
        <taxon>Pseudomonadati</taxon>
        <taxon>Bacteroidota</taxon>
        <taxon>Flavobacteriia</taxon>
        <taxon>Flavobacteriales</taxon>
        <taxon>Flavobacteriaceae</taxon>
        <taxon>Flavobacterium</taxon>
    </lineage>
</organism>
<comment type="subcellular location">
    <subcellularLocation>
        <location evidence="1">Membrane</location>
        <topology evidence="1">Single-pass membrane protein</topology>
    </subcellularLocation>
</comment>
<feature type="domain" description="Translocation and assembly module TamB C-terminal" evidence="6">
    <location>
        <begin position="1171"/>
        <end position="1616"/>
    </location>
</feature>
<sequence length="1654" mass="183239">MKKYLQKSLRLFIWIVGTIFSLFLILLILIQIPSVQNVAKQKVVSYIQEKIQTKVSINHLKIEFPKKIILEGIYFEGQKKDTLLAGKKIAVDISMWQLINNTVAINSIDLNGITANINRNATGDFNFDYIIKAFASPDKQPKDSTPMIFSLDEVNLDTINLKYTDAFSKNDLTLKLRHLETRIKTFDLEEMNFEVPKIKIKGLKLKLKKGIPKEITSVANSTASKSNFNIGLGEVDLSKIAIDYQDEKSKLTTTLSLKKLLVKFDKTDINNQFLLIDKVSLADAEGNLAFGKLKEIVATSTTATDSNNWEVKIRELSLKRVGFIYDNYNATVLEKGIDYNHLKFSSLSTEAKNFRYSPISISANIDSFKGKEKSGLNILALKSDVFYGRKNAFFKNLYLKTPQTQLQNEIQIGYESIANISKNLGDLSLIANLKKSSIGFKDILIFVPTLSTTKPFDSNPNAILLIDSKVSGKLNYIKIPKLEVSGLGTTKVNASGTITGLPDVNKAHFDLVINEFKTTSKDINEFIPKGTIPNTIALPAVFNAVGKFKGTLNDFYTDLVLGSSYGNATIKGQYNQQIKNKEKYNLDTELTNFDLGKLIKNSDIGKISLNATIKGTGFDPKTANTSISGTIQKLYYNKYTYQNLDLKGAIHNGLFKINASSPDPNLTFDLVSSGSFKDKYPAGTINLNIDIADLEKLNLHAGPLKIRGTVQADIQSADLDYLNGKFTVLNLTVADEATQYVTDSITLIATSTADKNTLDLKSPFMTASVNGKYKLSKIGAALSQSISKYYSTDSYSKTKAVEKQQLEFKIGIADSPLLVKLIPDLKSLEPIAISGRYNTVNDSIVLNAAIPKVIYGGNTVTNAVFKIDTKDNSLVYNLMVDDLQNTQFQLPYTSLTGKIQNNTANYVLQLKDLKDKERYLIAGTVEAKNGNNDLHFDPKNLLLNYESWNIDPANVIRFGPKGLYANQLKLSKDGSSIELQSESQKTNAPLAINFKDFKLETLTSIAEKSDLTISGTTNGAVLLKNLNQTPVFTSNLTISDFAFKKDTVGTINIQVDNIVANSYNAKVAITGQDNQVNLDGTYKTGNGAMDFNLDIVKLNLKSIQGFTLDNLKESTGFFNGKFKITGTTDQPKMIGDLKLNDIGFKVTPLNATFKSMNDAVSFTNDAILFDHFTIKDEKDNDLVINGKINSANFNNFGFDLTLDATNFKALNSKEKDNPLYYGEVYLDNHLRIKGDFNNPIVDGDIKVNKDTKLTIVMPQSDPSIADREGIVEFIDQDNPSMIETIAVDENLSKTEIKGINASVNIEVDKEAELSIVIDKSNGDFLKLKGEAQLNGGIDPSGKTTLTGRYELKEGAYEMNFNFIKRKFDIKSGSYILWTGEPTSADINITAVYKNQAAPIDLIDDQLANVSAEVRNTYKQKIPFETELKMTGELMKPVISFDIILPDGNNSVSTEIINTTQAKLTQLRQQPDELNKQVFALLLLNRFIGENPFASEAGGSSLTSIARQSASKILSQQLNNLAGNLISGVELNFDLNSTEDYTTGQLENKTDLNVGISKKLLNDRLKVTVGSSFGLEGPQQTNETNNNIAGDVSVEYQLSKDGRYKLKAYRLNKYQVALQGQVIETGIAFIITLDYNHFKELFQKSKTQKEKNKKK</sequence>
<accession>A0AB39W883</accession>
<dbReference type="RefSeq" id="WP_369753652.1">
    <property type="nucleotide sequence ID" value="NZ_CP165625.1"/>
</dbReference>
<evidence type="ECO:0000256" key="3">
    <source>
        <dbReference type="ARBA" id="ARBA00022989"/>
    </source>
</evidence>
<evidence type="ECO:0000256" key="1">
    <source>
        <dbReference type="ARBA" id="ARBA00004167"/>
    </source>
</evidence>
<evidence type="ECO:0000256" key="4">
    <source>
        <dbReference type="ARBA" id="ARBA00023136"/>
    </source>
</evidence>
<gene>
    <name evidence="7" type="ORF">AB3G34_05120</name>
</gene>
<feature type="transmembrane region" description="Helical" evidence="5">
    <location>
        <begin position="12"/>
        <end position="32"/>
    </location>
</feature>
<dbReference type="EMBL" id="CP165625">
    <property type="protein sequence ID" value="XDU96492.1"/>
    <property type="molecule type" value="Genomic_DNA"/>
</dbReference>